<feature type="compositionally biased region" description="Polar residues" evidence="1">
    <location>
        <begin position="166"/>
        <end position="182"/>
    </location>
</feature>
<dbReference type="AlphaFoldDB" id="A0A314Z6Q5"/>
<dbReference type="EMBL" id="PJQY01000330">
    <property type="protein sequence ID" value="PQQ12808.1"/>
    <property type="molecule type" value="Genomic_DNA"/>
</dbReference>
<evidence type="ECO:0008006" key="5">
    <source>
        <dbReference type="Google" id="ProtNLM"/>
    </source>
</evidence>
<comment type="caution">
    <text evidence="3">The sequence shown here is derived from an EMBL/GenBank/DDBJ whole genome shotgun (WGS) entry which is preliminary data.</text>
</comment>
<dbReference type="Proteomes" id="UP000250321">
    <property type="component" value="Unassembled WGS sequence"/>
</dbReference>
<feature type="signal peptide" evidence="2">
    <location>
        <begin position="1"/>
        <end position="24"/>
    </location>
</feature>
<evidence type="ECO:0000313" key="4">
    <source>
        <dbReference type="Proteomes" id="UP000250321"/>
    </source>
</evidence>
<organism evidence="3 4">
    <name type="scientific">Prunus yedoensis var. nudiflora</name>
    <dbReference type="NCBI Taxonomy" id="2094558"/>
    <lineage>
        <taxon>Eukaryota</taxon>
        <taxon>Viridiplantae</taxon>
        <taxon>Streptophyta</taxon>
        <taxon>Embryophyta</taxon>
        <taxon>Tracheophyta</taxon>
        <taxon>Spermatophyta</taxon>
        <taxon>Magnoliopsida</taxon>
        <taxon>eudicotyledons</taxon>
        <taxon>Gunneridae</taxon>
        <taxon>Pentapetalae</taxon>
        <taxon>rosids</taxon>
        <taxon>fabids</taxon>
        <taxon>Rosales</taxon>
        <taxon>Rosaceae</taxon>
        <taxon>Amygdaloideae</taxon>
        <taxon>Amygdaleae</taxon>
        <taxon>Prunus</taxon>
    </lineage>
</organism>
<accession>A0A314Z6Q5</accession>
<dbReference type="InterPro" id="IPR009489">
    <property type="entry name" value="PAR1"/>
</dbReference>
<name>A0A314Z6Q5_PRUYE</name>
<evidence type="ECO:0000313" key="3">
    <source>
        <dbReference type="EMBL" id="PQQ12808.1"/>
    </source>
</evidence>
<dbReference type="STRING" id="2094558.A0A314Z6Q5"/>
<gene>
    <name evidence="3" type="ORF">Pyn_36718</name>
</gene>
<keyword evidence="4" id="KW-1185">Reference proteome</keyword>
<reference evidence="3 4" key="1">
    <citation type="submission" date="2018-02" db="EMBL/GenBank/DDBJ databases">
        <title>Draft genome of wild Prunus yedoensis var. nudiflora.</title>
        <authorList>
            <person name="Baek S."/>
            <person name="Kim J.-H."/>
            <person name="Choi K."/>
            <person name="Kim G.-B."/>
            <person name="Cho A."/>
            <person name="Jang H."/>
            <person name="Shin C.-H."/>
            <person name="Yu H.-J."/>
            <person name="Mun J.-H."/>
        </authorList>
    </citation>
    <scope>NUCLEOTIDE SEQUENCE [LARGE SCALE GENOMIC DNA]</scope>
    <source>
        <strain evidence="4">cv. Jeju island</strain>
        <tissue evidence="3">Leaf</tissue>
    </source>
</reference>
<protein>
    <recommendedName>
        <fullName evidence="5">PAR1 protein</fullName>
    </recommendedName>
</protein>
<dbReference type="Pfam" id="PF06521">
    <property type="entry name" value="PAR1"/>
    <property type="match status" value="1"/>
</dbReference>
<sequence>MALISTKLSLALFLSSLCIHAALGGFICEDLPNDVCAFSVSSAGKRCLLETMAKKDGSIEYQCRTSEVLVQGVAEYIETDQCVKACGIDRKSVGISSDALLEPQFMTKLCSPTCYQKCPNIVELYFNLAAGEGAFLPDLCDKQRTNPHRAMLQLLSSGEAAPGPVSSKSPSGNLAFAPSSQEEACPPSVASAPTDGTALPPSEAFAPAPL</sequence>
<dbReference type="PANTHER" id="PTHR33649">
    <property type="entry name" value="PAR1 PROTEIN"/>
    <property type="match status" value="1"/>
</dbReference>
<dbReference type="OrthoDB" id="772928at2759"/>
<feature type="region of interest" description="Disordered" evidence="1">
    <location>
        <begin position="159"/>
        <end position="210"/>
    </location>
</feature>
<evidence type="ECO:0000256" key="1">
    <source>
        <dbReference type="SAM" id="MobiDB-lite"/>
    </source>
</evidence>
<keyword evidence="2" id="KW-0732">Signal</keyword>
<dbReference type="PANTHER" id="PTHR33649:SF4">
    <property type="entry name" value="PAR1 PROTEIN"/>
    <property type="match status" value="1"/>
</dbReference>
<proteinExistence type="predicted"/>
<evidence type="ECO:0000256" key="2">
    <source>
        <dbReference type="SAM" id="SignalP"/>
    </source>
</evidence>
<feature type="chain" id="PRO_5016266383" description="PAR1 protein" evidence="2">
    <location>
        <begin position="25"/>
        <end position="210"/>
    </location>
</feature>